<name>A0A812IMF4_9DINO</name>
<comment type="caution">
    <text evidence="2">The sequence shown here is derived from an EMBL/GenBank/DDBJ whole genome shotgun (WGS) entry which is preliminary data.</text>
</comment>
<dbReference type="AlphaFoldDB" id="A0A812IMF4"/>
<sequence length="617" mass="70716">MMRRGLYVGWLGLAFAGFLECDWDAEWRSFRERLKRNAAAGYPEDEALAEQAGSLLQANWEALQPKEEALYGMSLAMQSFFASCNTRPGTVEELREPFCLYGVVSALWVSARHHPKSKKQFLRHAQFLLGDVFRGALDFMEGSGWPVTSLDILANLERDQFRLPQHLRGQYHSPSSEPRQPDLPQEPILTVWEMGVHATLSAEPLQMWARILTNVKLRHRNLIQDQYPKWLPNRCATLYQHPRLVCDEEKDEITDLFRTRIPHSAVSKDPIEHMESFESDFRHVAAGRLRHVSLFLCTVAYLCLLVESLDVPTVGYFGHPLLFMVPEDSATRESYWRRFSSMARTKSVEFAVSDPFLQMQYEYQIGAPRLPAIRTHALYTGATHFPRRLEEVLVLDRPHESVLMCLLRRSMTDLASGDVAGAPSAGSLSESASSEDWPTAEGRLRAAVSPGFPFRFVTRALTDKQFSTFAQFRAVVLWPYDMDLITFYEFYSMNMPIFMPSSLPKYLFQQDHGAYDYRWAGRKVKPGQTPLWPETTAASPFQERSIEAVHHILPFTDYFRFPHVIYFESIPDLLKRLPQTNCFEVTQAMASFNQDSLMQTSATWRGLLGRVSVPISV</sequence>
<organism evidence="2 3">
    <name type="scientific">Symbiodinium natans</name>
    <dbReference type="NCBI Taxonomy" id="878477"/>
    <lineage>
        <taxon>Eukaryota</taxon>
        <taxon>Sar</taxon>
        <taxon>Alveolata</taxon>
        <taxon>Dinophyceae</taxon>
        <taxon>Suessiales</taxon>
        <taxon>Symbiodiniaceae</taxon>
        <taxon>Symbiodinium</taxon>
    </lineage>
</organism>
<evidence type="ECO:0000313" key="3">
    <source>
        <dbReference type="Proteomes" id="UP000604046"/>
    </source>
</evidence>
<keyword evidence="3" id="KW-1185">Reference proteome</keyword>
<protein>
    <submittedName>
        <fullName evidence="2">Uncharacterized protein</fullName>
    </submittedName>
</protein>
<reference evidence="2" key="1">
    <citation type="submission" date="2021-02" db="EMBL/GenBank/DDBJ databases">
        <authorList>
            <person name="Dougan E. K."/>
            <person name="Rhodes N."/>
            <person name="Thang M."/>
            <person name="Chan C."/>
        </authorList>
    </citation>
    <scope>NUCLEOTIDE SEQUENCE</scope>
</reference>
<feature type="chain" id="PRO_5032626322" evidence="1">
    <location>
        <begin position="22"/>
        <end position="617"/>
    </location>
</feature>
<dbReference type="Proteomes" id="UP000604046">
    <property type="component" value="Unassembled WGS sequence"/>
</dbReference>
<accession>A0A812IMF4</accession>
<dbReference type="EMBL" id="CAJNDS010000300">
    <property type="protein sequence ID" value="CAE7040789.1"/>
    <property type="molecule type" value="Genomic_DNA"/>
</dbReference>
<dbReference type="OrthoDB" id="419709at2759"/>
<evidence type="ECO:0000313" key="2">
    <source>
        <dbReference type="EMBL" id="CAE7040789.1"/>
    </source>
</evidence>
<gene>
    <name evidence="2" type="ORF">SNAT2548_LOCUS4826</name>
</gene>
<proteinExistence type="predicted"/>
<keyword evidence="1" id="KW-0732">Signal</keyword>
<evidence type="ECO:0000256" key="1">
    <source>
        <dbReference type="SAM" id="SignalP"/>
    </source>
</evidence>
<feature type="signal peptide" evidence="1">
    <location>
        <begin position="1"/>
        <end position="21"/>
    </location>
</feature>